<dbReference type="OrthoDB" id="72020at2"/>
<evidence type="ECO:0000313" key="2">
    <source>
        <dbReference type="EMBL" id="OWL96408.1"/>
    </source>
</evidence>
<dbReference type="InterPro" id="IPR036061">
    <property type="entry name" value="CheW-like_dom_sf"/>
</dbReference>
<proteinExistence type="predicted"/>
<dbReference type="Pfam" id="PF01584">
    <property type="entry name" value="CheW"/>
    <property type="match status" value="1"/>
</dbReference>
<accession>A0A2D0A7L7</accession>
<dbReference type="GO" id="GO:0006935">
    <property type="term" value="P:chemotaxis"/>
    <property type="evidence" value="ECO:0007669"/>
    <property type="project" value="InterPro"/>
</dbReference>
<sequence>MPDALLVRIQGTRLALPLSGEQTIAELGPVAPLPNGEPLLLGLTTVQGRAVPLVNLVPLLPATDTGPASAAPASADPDRLMVLTDLDGDRVALLVSEVLGVTALPTPAPSAALLIDLPGGPLLNPSALLLELRDSLER</sequence>
<reference evidence="2 3" key="1">
    <citation type="submission" date="2017-05" db="EMBL/GenBank/DDBJ databases">
        <title>De novo genome assembly of Deniococcus indicus strain DR1.</title>
        <authorList>
            <person name="Chauhan D."/>
            <person name="Yennamalli R.M."/>
            <person name="Priyadarshini R."/>
        </authorList>
    </citation>
    <scope>NUCLEOTIDE SEQUENCE [LARGE SCALE GENOMIC DNA]</scope>
    <source>
        <strain evidence="2 3">DR1</strain>
    </source>
</reference>
<protein>
    <recommendedName>
        <fullName evidence="1">CheW-like domain-containing protein</fullName>
    </recommendedName>
</protein>
<dbReference type="AlphaFoldDB" id="A0A2D0A7L7"/>
<organism evidence="2 3">
    <name type="scientific">Deinococcus indicus</name>
    <dbReference type="NCBI Taxonomy" id="223556"/>
    <lineage>
        <taxon>Bacteria</taxon>
        <taxon>Thermotogati</taxon>
        <taxon>Deinococcota</taxon>
        <taxon>Deinococci</taxon>
        <taxon>Deinococcales</taxon>
        <taxon>Deinococcaceae</taxon>
        <taxon>Deinococcus</taxon>
    </lineage>
</organism>
<evidence type="ECO:0000259" key="1">
    <source>
        <dbReference type="PROSITE" id="PS50851"/>
    </source>
</evidence>
<dbReference type="Proteomes" id="UP000197208">
    <property type="component" value="Unassembled WGS sequence"/>
</dbReference>
<dbReference type="GO" id="GO:0007165">
    <property type="term" value="P:signal transduction"/>
    <property type="evidence" value="ECO:0007669"/>
    <property type="project" value="InterPro"/>
</dbReference>
<dbReference type="EMBL" id="NHMK01000011">
    <property type="protein sequence ID" value="OWL96408.1"/>
    <property type="molecule type" value="Genomic_DNA"/>
</dbReference>
<dbReference type="InterPro" id="IPR002545">
    <property type="entry name" value="CheW-lke_dom"/>
</dbReference>
<dbReference type="PROSITE" id="PS50851">
    <property type="entry name" value="CHEW"/>
    <property type="match status" value="1"/>
</dbReference>
<comment type="caution">
    <text evidence="2">The sequence shown here is derived from an EMBL/GenBank/DDBJ whole genome shotgun (WGS) entry which is preliminary data.</text>
</comment>
<gene>
    <name evidence="2" type="ORF">CBQ26_08430</name>
</gene>
<feature type="domain" description="CheW-like" evidence="1">
    <location>
        <begin position="1"/>
        <end position="138"/>
    </location>
</feature>
<dbReference type="Gene3D" id="2.40.50.180">
    <property type="entry name" value="CheA-289, Domain 4"/>
    <property type="match status" value="1"/>
</dbReference>
<evidence type="ECO:0000313" key="3">
    <source>
        <dbReference type="Proteomes" id="UP000197208"/>
    </source>
</evidence>
<name>A0A2D0A7L7_9DEIO</name>
<dbReference type="RefSeq" id="WP_088248204.1">
    <property type="nucleotide sequence ID" value="NZ_BNAM01000004.1"/>
</dbReference>
<dbReference type="SUPFAM" id="SSF50341">
    <property type="entry name" value="CheW-like"/>
    <property type="match status" value="1"/>
</dbReference>
<keyword evidence="3" id="KW-1185">Reference proteome</keyword>